<dbReference type="AlphaFoldDB" id="A0A0F9GXR9"/>
<accession>A0A0F9GXR9</accession>
<proteinExistence type="predicted"/>
<sequence length="75" mass="8669">MLWKKLPSGLLIPKGHKANTELAGRSRRGMQDALTMRGHLYIIKVHREDHVESIAEIYQGHIIPLRAFHMENLDE</sequence>
<comment type="caution">
    <text evidence="1">The sequence shown here is derived from an EMBL/GenBank/DDBJ whole genome shotgun (WGS) entry which is preliminary data.</text>
</comment>
<gene>
    <name evidence="1" type="ORF">LCGC14_2130430</name>
</gene>
<evidence type="ECO:0000313" key="1">
    <source>
        <dbReference type="EMBL" id="KKL67892.1"/>
    </source>
</evidence>
<protein>
    <submittedName>
        <fullName evidence="1">Uncharacterized protein</fullName>
    </submittedName>
</protein>
<reference evidence="1" key="1">
    <citation type="journal article" date="2015" name="Nature">
        <title>Complex archaea that bridge the gap between prokaryotes and eukaryotes.</title>
        <authorList>
            <person name="Spang A."/>
            <person name="Saw J.H."/>
            <person name="Jorgensen S.L."/>
            <person name="Zaremba-Niedzwiedzka K."/>
            <person name="Martijn J."/>
            <person name="Lind A.E."/>
            <person name="van Eijk R."/>
            <person name="Schleper C."/>
            <person name="Guy L."/>
            <person name="Ettema T.J."/>
        </authorList>
    </citation>
    <scope>NUCLEOTIDE SEQUENCE</scope>
</reference>
<organism evidence="1">
    <name type="scientific">marine sediment metagenome</name>
    <dbReference type="NCBI Taxonomy" id="412755"/>
    <lineage>
        <taxon>unclassified sequences</taxon>
        <taxon>metagenomes</taxon>
        <taxon>ecological metagenomes</taxon>
    </lineage>
</organism>
<dbReference type="EMBL" id="LAZR01026712">
    <property type="protein sequence ID" value="KKL67892.1"/>
    <property type="molecule type" value="Genomic_DNA"/>
</dbReference>
<name>A0A0F9GXR9_9ZZZZ</name>